<evidence type="ECO:0000256" key="2">
    <source>
        <dbReference type="ARBA" id="ARBA00011900"/>
    </source>
</evidence>
<organism evidence="7 8">
    <name type="scientific">Sphingomonas sinipercae</name>
    <dbReference type="NCBI Taxonomy" id="2714944"/>
    <lineage>
        <taxon>Bacteria</taxon>
        <taxon>Pseudomonadati</taxon>
        <taxon>Pseudomonadota</taxon>
        <taxon>Alphaproteobacteria</taxon>
        <taxon>Sphingomonadales</taxon>
        <taxon>Sphingomonadaceae</taxon>
        <taxon>Sphingomonas</taxon>
    </lineage>
</organism>
<evidence type="ECO:0000256" key="4">
    <source>
        <dbReference type="ARBA" id="ARBA00022679"/>
    </source>
</evidence>
<dbReference type="EMBL" id="CP049871">
    <property type="protein sequence ID" value="QIL01354.1"/>
    <property type="molecule type" value="Genomic_DNA"/>
</dbReference>
<name>A0A6G7ZK50_9SPHN</name>
<sequence>MKYWGKKPHNIWRRFIEHYCPSGGVVVDPFVGSGMAAFEAVKAGRRAVALDLNPLTSFMIEVTASKFDEALFLAACERIKAAVESSDVYQDHYVRRRGAERATVLNYRWERDTLVAVAVDVGGKRSLVAADEADVSKASSMQQLPVEHWHPSESLPAHPSITHRFIRDAGGSTIEHLWTRRNLVLLSHIFDEILRQEDADIRLQLASAFTQTLHLCSKMVIPRNPGANRDFSGSWGRPDFLIRRRRMEQNPVDVFWRSCVGRQGVLPMMNDAAATLPSNLKINDVRASRGLRRTAHINYGIVDVADLLDFVPPGTADFVITDPPYAGLIRYLPLSVIWLSWLTRLNPKYAPDVRSEISVLRNSASSRQTYRGRLRNAFQNIHRVLKDDGKLVVTFHHQDVSEFNDFILAVRGAGFVVDKVTHQYNRRSGESNVANPYGVSASDFYVRCVKRRVIDFTDRQSELERYIVETAVTIIGRRNEPTPYTFLFQSLWPELLQAGFVQPQDSRDEVNRVLNANAGPGNIFKREENADPHVGDLWWFNAPERHISHPDRPLQSRVADSVLAYMRRHTVAKLDDVIADLFREYPNGLTPDPRTVGSVLEGCAYRAQGKWRIKPEMIVAATQHSDNIATILSIGQRLRLATYVGRREQPEFTSDNTQLRSLADLTSLRETNLGLSGPSIERLEMVDAVFLTPGAQQLACLWEVENSTDFSSAIQRGSNAPNDVPKIMVIPDRRERELLRIVDPLFRKSFQEHGWRYLTYTDLARAARFAGTALADVTSTAKTLEGEGN</sequence>
<evidence type="ECO:0000256" key="5">
    <source>
        <dbReference type="ARBA" id="ARBA00047942"/>
    </source>
</evidence>
<dbReference type="GO" id="GO:0032259">
    <property type="term" value="P:methylation"/>
    <property type="evidence" value="ECO:0007669"/>
    <property type="project" value="UniProtKB-KW"/>
</dbReference>
<keyword evidence="3" id="KW-0489">Methyltransferase</keyword>
<evidence type="ECO:0000313" key="8">
    <source>
        <dbReference type="Proteomes" id="UP000502502"/>
    </source>
</evidence>
<dbReference type="Gene3D" id="3.40.50.150">
    <property type="entry name" value="Vaccinia Virus protein VP39"/>
    <property type="match status" value="2"/>
</dbReference>
<protein>
    <recommendedName>
        <fullName evidence="2">site-specific DNA-methyltransferase (adenine-specific)</fullName>
        <ecNumber evidence="2">2.1.1.72</ecNumber>
    </recommendedName>
</protein>
<keyword evidence="8" id="KW-1185">Reference proteome</keyword>
<proteinExistence type="inferred from homology"/>
<evidence type="ECO:0000256" key="1">
    <source>
        <dbReference type="ARBA" id="ARBA00006594"/>
    </source>
</evidence>
<keyword evidence="4" id="KW-0808">Transferase</keyword>
<dbReference type="RefSeq" id="WP_166091764.1">
    <property type="nucleotide sequence ID" value="NZ_CP049871.1"/>
</dbReference>
<dbReference type="GO" id="GO:0003677">
    <property type="term" value="F:DNA binding"/>
    <property type="evidence" value="ECO:0007669"/>
    <property type="project" value="InterPro"/>
</dbReference>
<evidence type="ECO:0000313" key="7">
    <source>
        <dbReference type="EMBL" id="QIL01354.1"/>
    </source>
</evidence>
<feature type="domain" description="DNA methylase N-4/N-6" evidence="6">
    <location>
        <begin position="5"/>
        <end position="53"/>
    </location>
</feature>
<comment type="catalytic activity">
    <reaction evidence="5">
        <text>a 2'-deoxyadenosine in DNA + S-adenosyl-L-methionine = an N(6)-methyl-2'-deoxyadenosine in DNA + S-adenosyl-L-homocysteine + H(+)</text>
        <dbReference type="Rhea" id="RHEA:15197"/>
        <dbReference type="Rhea" id="RHEA-COMP:12418"/>
        <dbReference type="Rhea" id="RHEA-COMP:12419"/>
        <dbReference type="ChEBI" id="CHEBI:15378"/>
        <dbReference type="ChEBI" id="CHEBI:57856"/>
        <dbReference type="ChEBI" id="CHEBI:59789"/>
        <dbReference type="ChEBI" id="CHEBI:90615"/>
        <dbReference type="ChEBI" id="CHEBI:90616"/>
        <dbReference type="EC" id="2.1.1.72"/>
    </reaction>
</comment>
<dbReference type="InterPro" id="IPR002941">
    <property type="entry name" value="DNA_methylase_N4/N6"/>
</dbReference>
<dbReference type="KEGG" id="ssin:G7078_00120"/>
<dbReference type="GO" id="GO:0008170">
    <property type="term" value="F:N-methyltransferase activity"/>
    <property type="evidence" value="ECO:0007669"/>
    <property type="project" value="InterPro"/>
</dbReference>
<dbReference type="Proteomes" id="UP000502502">
    <property type="component" value="Chromosome"/>
</dbReference>
<dbReference type="EC" id="2.1.1.72" evidence="2"/>
<dbReference type="SUPFAM" id="SSF53335">
    <property type="entry name" value="S-adenosyl-L-methionine-dependent methyltransferases"/>
    <property type="match status" value="1"/>
</dbReference>
<evidence type="ECO:0000256" key="3">
    <source>
        <dbReference type="ARBA" id="ARBA00022603"/>
    </source>
</evidence>
<dbReference type="InterPro" id="IPR002052">
    <property type="entry name" value="DNA_methylase_N6_adenine_CS"/>
</dbReference>
<dbReference type="InterPro" id="IPR029063">
    <property type="entry name" value="SAM-dependent_MTases_sf"/>
</dbReference>
<gene>
    <name evidence="7" type="ORF">G7078_00120</name>
</gene>
<dbReference type="PROSITE" id="PS00092">
    <property type="entry name" value="N6_MTASE"/>
    <property type="match status" value="1"/>
</dbReference>
<comment type="similarity">
    <text evidence="1">Belongs to the N(4)/N(6)-methyltransferase family.</text>
</comment>
<accession>A0A6G7ZK50</accession>
<reference evidence="7 8" key="1">
    <citation type="submission" date="2020-03" db="EMBL/GenBank/DDBJ databases">
        <title>Sphingomonas sp. nov., isolated from fish.</title>
        <authorList>
            <person name="Hyun D.-W."/>
            <person name="Bae J.-W."/>
        </authorList>
    </citation>
    <scope>NUCLEOTIDE SEQUENCE [LARGE SCALE GENOMIC DNA]</scope>
    <source>
        <strain evidence="7 8">HDW15C</strain>
    </source>
</reference>
<dbReference type="Pfam" id="PF01555">
    <property type="entry name" value="N6_N4_Mtase"/>
    <property type="match status" value="1"/>
</dbReference>
<dbReference type="GO" id="GO:0009007">
    <property type="term" value="F:site-specific DNA-methyltransferase (adenine-specific) activity"/>
    <property type="evidence" value="ECO:0007669"/>
    <property type="project" value="UniProtKB-EC"/>
</dbReference>
<evidence type="ECO:0000259" key="6">
    <source>
        <dbReference type="Pfam" id="PF01555"/>
    </source>
</evidence>
<dbReference type="AlphaFoldDB" id="A0A6G7ZK50"/>